<feature type="compositionally biased region" description="Low complexity" evidence="6">
    <location>
        <begin position="297"/>
        <end position="311"/>
    </location>
</feature>
<accession>A0A5B0MKX1</accession>
<feature type="region of interest" description="Disordered" evidence="6">
    <location>
        <begin position="873"/>
        <end position="931"/>
    </location>
</feature>
<feature type="compositionally biased region" description="Basic residues" evidence="6">
    <location>
        <begin position="154"/>
        <end position="169"/>
    </location>
</feature>
<dbReference type="GO" id="GO:0006357">
    <property type="term" value="P:regulation of transcription by RNA polymerase II"/>
    <property type="evidence" value="ECO:0007669"/>
    <property type="project" value="TreeGrafter"/>
</dbReference>
<feature type="compositionally biased region" description="Low complexity" evidence="6">
    <location>
        <begin position="124"/>
        <end position="138"/>
    </location>
</feature>
<feature type="compositionally biased region" description="Gly residues" evidence="6">
    <location>
        <begin position="688"/>
        <end position="697"/>
    </location>
</feature>
<comment type="similarity">
    <text evidence="2">Belongs to the NGG1 family.</text>
</comment>
<evidence type="ECO:0000256" key="6">
    <source>
        <dbReference type="SAM" id="MobiDB-lite"/>
    </source>
</evidence>
<dbReference type="Proteomes" id="UP000324748">
    <property type="component" value="Unassembled WGS sequence"/>
</dbReference>
<dbReference type="InterPro" id="IPR019340">
    <property type="entry name" value="Histone_AcTrfase_su3"/>
</dbReference>
<dbReference type="EMBL" id="VSWC01000144">
    <property type="protein sequence ID" value="KAA1077747.1"/>
    <property type="molecule type" value="Genomic_DNA"/>
</dbReference>
<name>A0A5B0MKX1_PUCGR</name>
<feature type="compositionally biased region" description="Low complexity" evidence="6">
    <location>
        <begin position="498"/>
        <end position="510"/>
    </location>
</feature>
<sequence length="1111" mass="121306">MNPKEQQQQLNSIRTATQTIINRPTTIIINNNNNSNNSNNNNSNEIPKLNELQALLNQLNQRKLDIDKLNQTLQQQQQQQQQKKPQKLKLIHHSPEQKLRIKSARIKSESSLSPQDEFRHQPISPSSSSTTSSSLLPTKIEQSSAEYSKSITPIKRKKSLLSKNKRKRVGSQVILSGSERADSPETPQPTISQPNNHSYQHQISAPSPTPSIDCPSALLQQPPLPKLPPPPLPPSRPPPLPLQSTTTNHNHNSLVFPPLPPLPPPPLPTSHHHQPIPPVHLSPPPLPSQPPLPPPSLSSSPPIITPQSTQPRSPLHQPPLESILFSPPSASLISQPLPPPPLPQSSPPPTSASPIIKPEPFELSSETHQQLFSPSAPAPLPTRLLPEPSLSPDSLPLALVAPPQPLPPPIASSQPPLPSVNGFSSTLPDLLPPSSSSFFVDPPTGKAKEKEPSSSRTRKVAPPRLIFGLPNNINNISQSSIGHLNGGGQSTPKTAFNPGLGLPTGSLPSGVTQRGWNGQASSSTTTAVGGAATAEDYTVPTDPIFNVPLPAPISVPHGYPKTQGEVNQDFSKTKPPSSQVPIHQFQNWINDHYLRSFGEDDLAFLASEYSSINGCPTVRVHLPSSPSSSKQKDNHPQGETNGEVEHEKEQQQRDATYDLPPLGRHYSELWRDEDLGLIEPSEKPTPGAGTGRGGGSGPRLSGSSRADLALHNLGTENVQLGPFTERLLGSILPPPPPLPSSVHLSNHIPGPTAATLQLNPPQTHPLDHLELEQRVASELGLLGILPENGANEWKEEEAEDDEISRILRRTQSVLRSQTKINQARKAIVQKIVKERMSVQEFETIKDGLDRLLVQLMIKKNALLNASFRVPSVHQTGSANHLKKEKEKSGRNHLKIKLTTTPSSSSTTTSTNPANHSDNHSTLHPSDHPNNNQLTVLENKIKKCDQSIALTLHKRRMFIMKVAPLLVHQSSSSHHLDSKGEGGEMGDVGRMVSRIHALPESSVYADLDLMLHQDHSTLPRHPIPDPTPNNTNQNLNSHPLNPPNPNHNQQHDSLKTRIPPNPPPNPSHHFNHRNHTHPITTTTTSNHHLRFGIDADKLIIDHLDPSRTRFLI</sequence>
<keyword evidence="5" id="KW-0539">Nucleus</keyword>
<feature type="compositionally biased region" description="Polar residues" evidence="6">
    <location>
        <begin position="364"/>
        <end position="373"/>
    </location>
</feature>
<feature type="compositionally biased region" description="Pro residues" evidence="6">
    <location>
        <begin position="275"/>
        <end position="296"/>
    </location>
</feature>
<evidence type="ECO:0000256" key="4">
    <source>
        <dbReference type="ARBA" id="ARBA00023163"/>
    </source>
</evidence>
<feature type="region of interest" description="Disordered" evidence="6">
    <location>
        <begin position="1015"/>
        <end position="1083"/>
    </location>
</feature>
<feature type="region of interest" description="Disordered" evidence="6">
    <location>
        <begin position="75"/>
        <end position="460"/>
    </location>
</feature>
<dbReference type="AlphaFoldDB" id="A0A5B0MKX1"/>
<feature type="compositionally biased region" description="Basic and acidic residues" evidence="6">
    <location>
        <begin position="916"/>
        <end position="926"/>
    </location>
</feature>
<feature type="compositionally biased region" description="Low complexity" evidence="6">
    <location>
        <begin position="423"/>
        <end position="444"/>
    </location>
</feature>
<dbReference type="PANTHER" id="PTHR13556:SF2">
    <property type="entry name" value="TRANSCRIPTIONAL ADAPTER 3"/>
    <property type="match status" value="1"/>
</dbReference>
<organism evidence="7 8">
    <name type="scientific">Puccinia graminis f. sp. tritici</name>
    <dbReference type="NCBI Taxonomy" id="56615"/>
    <lineage>
        <taxon>Eukaryota</taxon>
        <taxon>Fungi</taxon>
        <taxon>Dikarya</taxon>
        <taxon>Basidiomycota</taxon>
        <taxon>Pucciniomycotina</taxon>
        <taxon>Pucciniomycetes</taxon>
        <taxon>Pucciniales</taxon>
        <taxon>Pucciniaceae</taxon>
        <taxon>Puccinia</taxon>
    </lineage>
</organism>
<feature type="compositionally biased region" description="Pro residues" evidence="6">
    <location>
        <begin position="257"/>
        <end position="268"/>
    </location>
</feature>
<feature type="region of interest" description="Disordered" evidence="6">
    <location>
        <begin position="486"/>
        <end position="529"/>
    </location>
</feature>
<feature type="compositionally biased region" description="Polar residues" evidence="6">
    <location>
        <begin position="140"/>
        <end position="151"/>
    </location>
</feature>
<feature type="compositionally biased region" description="Pro residues" evidence="6">
    <location>
        <begin position="222"/>
        <end position="241"/>
    </location>
</feature>
<dbReference type="OrthoDB" id="1232at2759"/>
<evidence type="ECO:0000313" key="8">
    <source>
        <dbReference type="Proteomes" id="UP000324748"/>
    </source>
</evidence>
<evidence type="ECO:0000256" key="1">
    <source>
        <dbReference type="ARBA" id="ARBA00004123"/>
    </source>
</evidence>
<feature type="compositionally biased region" description="Pro residues" evidence="6">
    <location>
        <begin position="336"/>
        <end position="351"/>
    </location>
</feature>
<feature type="region of interest" description="Disordered" evidence="6">
    <location>
        <begin position="620"/>
        <end position="662"/>
    </location>
</feature>
<feature type="compositionally biased region" description="Low complexity" evidence="6">
    <location>
        <begin position="326"/>
        <end position="335"/>
    </location>
</feature>
<dbReference type="GO" id="GO:0005634">
    <property type="term" value="C:nucleus"/>
    <property type="evidence" value="ECO:0007669"/>
    <property type="project" value="UniProtKB-SubCell"/>
</dbReference>
<feature type="compositionally biased region" description="Low complexity" evidence="6">
    <location>
        <begin position="384"/>
        <end position="401"/>
    </location>
</feature>
<keyword evidence="8" id="KW-1185">Reference proteome</keyword>
<feature type="compositionally biased region" description="Low complexity" evidence="6">
    <location>
        <begin position="898"/>
        <end position="910"/>
    </location>
</feature>
<comment type="caution">
    <text evidence="7">The sequence shown here is derived from an EMBL/GenBank/DDBJ whole genome shotgun (WGS) entry which is preliminary data.</text>
</comment>
<feature type="compositionally biased region" description="Low complexity" evidence="6">
    <location>
        <begin position="518"/>
        <end position="529"/>
    </location>
</feature>
<evidence type="ECO:0000313" key="7">
    <source>
        <dbReference type="EMBL" id="KAA1077747.1"/>
    </source>
</evidence>
<protein>
    <submittedName>
        <fullName evidence="7">Transcriptional regulator</fullName>
    </submittedName>
</protein>
<dbReference type="Pfam" id="PF10198">
    <property type="entry name" value="Ada3"/>
    <property type="match status" value="1"/>
</dbReference>
<feature type="compositionally biased region" description="Pro residues" evidence="6">
    <location>
        <begin position="402"/>
        <end position="418"/>
    </location>
</feature>
<keyword evidence="4" id="KW-0804">Transcription</keyword>
<comment type="subcellular location">
    <subcellularLocation>
        <location evidence="1">Nucleus</location>
    </subcellularLocation>
</comment>
<proteinExistence type="inferred from homology"/>
<feature type="compositionally biased region" description="Basic and acidic residues" evidence="6">
    <location>
        <begin position="643"/>
        <end position="656"/>
    </location>
</feature>
<gene>
    <name evidence="7" type="primary">NGG1_3</name>
    <name evidence="7" type="ORF">PGT21_018719</name>
</gene>
<evidence type="ECO:0000256" key="3">
    <source>
        <dbReference type="ARBA" id="ARBA00023015"/>
    </source>
</evidence>
<dbReference type="GO" id="GO:0003713">
    <property type="term" value="F:transcription coactivator activity"/>
    <property type="evidence" value="ECO:0007669"/>
    <property type="project" value="TreeGrafter"/>
</dbReference>
<evidence type="ECO:0000256" key="5">
    <source>
        <dbReference type="ARBA" id="ARBA00023242"/>
    </source>
</evidence>
<dbReference type="GO" id="GO:0000124">
    <property type="term" value="C:SAGA complex"/>
    <property type="evidence" value="ECO:0007669"/>
    <property type="project" value="TreeGrafter"/>
</dbReference>
<feature type="compositionally biased region" description="Polar residues" evidence="6">
    <location>
        <begin position="188"/>
        <end position="206"/>
    </location>
</feature>
<reference evidence="7 8" key="1">
    <citation type="submission" date="2019-05" db="EMBL/GenBank/DDBJ databases">
        <title>Emergence of the Ug99 lineage of the wheat stem rust pathogen through somatic hybridization.</title>
        <authorList>
            <person name="Li F."/>
            <person name="Upadhyaya N.M."/>
            <person name="Sperschneider J."/>
            <person name="Matny O."/>
            <person name="Nguyen-Phuc H."/>
            <person name="Mago R."/>
            <person name="Raley C."/>
            <person name="Miller M.E."/>
            <person name="Silverstein K.A.T."/>
            <person name="Henningsen E."/>
            <person name="Hirsch C.D."/>
            <person name="Visser B."/>
            <person name="Pretorius Z.A."/>
            <person name="Steffenson B.J."/>
            <person name="Schwessinger B."/>
            <person name="Dodds P.N."/>
            <person name="Figueroa M."/>
        </authorList>
    </citation>
    <scope>NUCLEOTIDE SEQUENCE [LARGE SCALE GENOMIC DNA]</scope>
    <source>
        <strain evidence="7">21-0</strain>
    </source>
</reference>
<keyword evidence="3" id="KW-0805">Transcription regulation</keyword>
<feature type="region of interest" description="Disordered" evidence="6">
    <location>
        <begin position="678"/>
        <end position="704"/>
    </location>
</feature>
<dbReference type="PANTHER" id="PTHR13556">
    <property type="entry name" value="TRANSCRIPTIONAL ADAPTER 3-RELATED"/>
    <property type="match status" value="1"/>
</dbReference>
<evidence type="ECO:0000256" key="2">
    <source>
        <dbReference type="ARBA" id="ARBA00005330"/>
    </source>
</evidence>